<dbReference type="GO" id="GO:0005975">
    <property type="term" value="P:carbohydrate metabolic process"/>
    <property type="evidence" value="ECO:0007669"/>
    <property type="project" value="InterPro"/>
</dbReference>
<dbReference type="GO" id="GO:0003824">
    <property type="term" value="F:catalytic activity"/>
    <property type="evidence" value="ECO:0007669"/>
    <property type="project" value="InterPro"/>
</dbReference>
<evidence type="ECO:0000313" key="4">
    <source>
        <dbReference type="EMBL" id="QIP16427.1"/>
    </source>
</evidence>
<dbReference type="RefSeq" id="WP_167216323.1">
    <property type="nucleotide sequence ID" value="NZ_CP050063.1"/>
</dbReference>
<evidence type="ECO:0008006" key="6">
    <source>
        <dbReference type="Google" id="ProtNLM"/>
    </source>
</evidence>
<dbReference type="InterPro" id="IPR011013">
    <property type="entry name" value="Gal_mutarotase_sf_dom"/>
</dbReference>
<accession>A0A6G9AVB6</accession>
<name>A0A6G9AVB6_9BACT</name>
<dbReference type="GO" id="GO:0030246">
    <property type="term" value="F:carbohydrate binding"/>
    <property type="evidence" value="ECO:0007669"/>
    <property type="project" value="InterPro"/>
</dbReference>
<gene>
    <name evidence="4" type="ORF">G8759_29175</name>
</gene>
<evidence type="ECO:0000256" key="1">
    <source>
        <dbReference type="ARBA" id="ARBA00001913"/>
    </source>
</evidence>
<organism evidence="4 5">
    <name type="scientific">Spirosoma aureum</name>
    <dbReference type="NCBI Taxonomy" id="2692134"/>
    <lineage>
        <taxon>Bacteria</taxon>
        <taxon>Pseudomonadati</taxon>
        <taxon>Bacteroidota</taxon>
        <taxon>Cytophagia</taxon>
        <taxon>Cytophagales</taxon>
        <taxon>Cytophagaceae</taxon>
        <taxon>Spirosoma</taxon>
    </lineage>
</organism>
<protein>
    <recommendedName>
        <fullName evidence="6">DUF4380 domain-containing protein</fullName>
    </recommendedName>
</protein>
<comment type="subunit">
    <text evidence="2">Monomer.</text>
</comment>
<dbReference type="SUPFAM" id="SSF74650">
    <property type="entry name" value="Galactose mutarotase-like"/>
    <property type="match status" value="1"/>
</dbReference>
<dbReference type="AlphaFoldDB" id="A0A6G9AVB6"/>
<proteinExistence type="predicted"/>
<dbReference type="Gene3D" id="2.70.98.10">
    <property type="match status" value="1"/>
</dbReference>
<evidence type="ECO:0000256" key="3">
    <source>
        <dbReference type="ARBA" id="ARBA00022837"/>
    </source>
</evidence>
<comment type="cofactor">
    <cofactor evidence="1">
        <name>Ca(2+)</name>
        <dbReference type="ChEBI" id="CHEBI:29108"/>
    </cofactor>
</comment>
<dbReference type="InterPro" id="IPR014718">
    <property type="entry name" value="GH-type_carb-bd"/>
</dbReference>
<keyword evidence="5" id="KW-1185">Reference proteome</keyword>
<reference evidence="4 5" key="1">
    <citation type="submission" date="2020-03" db="EMBL/GenBank/DDBJ databases">
        <authorList>
            <person name="Kim M.K."/>
        </authorList>
    </citation>
    <scope>NUCLEOTIDE SEQUENCE [LARGE SCALE GENOMIC DNA]</scope>
    <source>
        <strain evidence="4 5">BT328</strain>
    </source>
</reference>
<evidence type="ECO:0000256" key="2">
    <source>
        <dbReference type="ARBA" id="ARBA00011245"/>
    </source>
</evidence>
<dbReference type="KEGG" id="spib:G8759_29175"/>
<evidence type="ECO:0000313" key="5">
    <source>
        <dbReference type="Proteomes" id="UP000501802"/>
    </source>
</evidence>
<dbReference type="EMBL" id="CP050063">
    <property type="protein sequence ID" value="QIP16427.1"/>
    <property type="molecule type" value="Genomic_DNA"/>
</dbReference>
<dbReference type="Proteomes" id="UP000501802">
    <property type="component" value="Chromosome"/>
</dbReference>
<sequence length="328" mass="37150">MKQVFIALGLLVGMASAIFLPPFPQTDLSNGVIQAKIYLPDSTQGYYQGVRFDWSGVVASLTCNRHSYFGQWFEKYDPKLHDAISGPVEEFTPIGYEEAKPGDDFLKIGVGSLRKSADSPYRFATPYPLINPGKWSVKKKVDEIEFTHELTDAAGYSYLYRKTLKLLRRKSTLVLEHSLKNTGRKPIETTVYDHNFYVIDNQPTGPDFSVTFPFKLQTNEKARGLGTLFETRTNQITYLRELTKGESTHCYLTGFGDTAQDYNIRIENRKTGAGVHITSDQPIAQLAFWSIATVVCPEPYVRIKAEPGKEFTWKITYDYYTLPQAASK</sequence>
<keyword evidence="3" id="KW-0106">Calcium</keyword>